<gene>
    <name evidence="10" type="ORF">SAMN00808754_0584</name>
</gene>
<evidence type="ECO:0000256" key="7">
    <source>
        <dbReference type="ARBA" id="ARBA00023014"/>
    </source>
</evidence>
<protein>
    <submittedName>
        <fullName evidence="10">Aldehyde:ferredoxin oxidoreductase</fullName>
    </submittedName>
</protein>
<dbReference type="EMBL" id="LT838272">
    <property type="protein sequence ID" value="SMB92148.1"/>
    <property type="molecule type" value="Genomic_DNA"/>
</dbReference>
<keyword evidence="3" id="KW-0004">4Fe-4S</keyword>
<sequence length="572" mass="62041">MKAKILRVNLTKKCWQEEKISLSKMAGGRYLTSYLISREVPPHTRPFSEQNKIILACGPLAGQGISSASRLSVGSKSPLTGGIKEANAGGTAGDALARLGWNAVILEGRSPEWVILVLEEQEVKFLPAERYLGLGNYKTAELLHQEWGKDYSLILIGPAGEKKLWASGVAVTDPCGRPSRMAARGGLGAVMGSKRVKGILLPYGQVSPSLREKRWSLIEAKKEFHHLILKSERIKILAKYGTAETLGLVNTLGALPTRNFRQGQFELAHLINGEALFNLIKERQGAGKHTEKCMAACLIRCSNVVPAPDGTEIVAPLEYETLGLMGANLGVSDLDSIARWNYYLNDLGLDTIEVGAALGVMAEAGLATFGQPLSFEKIILEIYKDGLLGRLAGMGASFCGLALGTERVPAIKGQAISAYDPRGVKGTGLTYLTSPMGADHTAGLTVFAPVDHHTKEGQKELSFRTQIIRAAYDALGLCVFLLSATGQHPDKVVNLLNACYDLELKPHYLEELGAEVISIEKAYNTAAGLPEVEELPEFMKEEPLDPYHLSWDIPPEELACFWENLKVGGRKP</sequence>
<dbReference type="InterPro" id="IPR051919">
    <property type="entry name" value="W-dependent_AOR"/>
</dbReference>
<dbReference type="Pfam" id="PF02730">
    <property type="entry name" value="AFOR_N"/>
    <property type="match status" value="1"/>
</dbReference>
<comment type="similarity">
    <text evidence="2">Belongs to the AOR/FOR family.</text>
</comment>
<dbReference type="InterPro" id="IPR013983">
    <property type="entry name" value="Ald_Fedxn_OxRdtase_N"/>
</dbReference>
<keyword evidence="7" id="KW-0411">Iron-sulfur</keyword>
<dbReference type="Pfam" id="PF01314">
    <property type="entry name" value="AFOR_C"/>
    <property type="match status" value="1"/>
</dbReference>
<dbReference type="InterPro" id="IPR013985">
    <property type="entry name" value="Ald_Fedxn_OxRdtase_dom3"/>
</dbReference>
<dbReference type="Gene3D" id="3.60.9.10">
    <property type="entry name" value="Aldehyde ferredoxin oxidoreductase, N-terminal domain"/>
    <property type="match status" value="1"/>
</dbReference>
<dbReference type="SMART" id="SM00790">
    <property type="entry name" value="AFOR_N"/>
    <property type="match status" value="1"/>
</dbReference>
<dbReference type="GO" id="GO:0009055">
    <property type="term" value="F:electron transfer activity"/>
    <property type="evidence" value="ECO:0007669"/>
    <property type="project" value="InterPro"/>
</dbReference>
<dbReference type="STRING" id="698762.SAMN00808754_0584"/>
<dbReference type="PANTHER" id="PTHR30038:SF0">
    <property type="entry name" value="TUNGSTEN-CONTAINING ALDEHYDE FERREDOXIN OXIDOREDUCTASE"/>
    <property type="match status" value="1"/>
</dbReference>
<dbReference type="PANTHER" id="PTHR30038">
    <property type="entry name" value="ALDEHYDE FERREDOXIN OXIDOREDUCTASE"/>
    <property type="match status" value="1"/>
</dbReference>
<name>A0A1W1VFI9_9FIRM</name>
<dbReference type="Proteomes" id="UP000192569">
    <property type="component" value="Chromosome I"/>
</dbReference>
<dbReference type="GO" id="GO:0051539">
    <property type="term" value="F:4 iron, 4 sulfur cluster binding"/>
    <property type="evidence" value="ECO:0007669"/>
    <property type="project" value="UniProtKB-KW"/>
</dbReference>
<dbReference type="GO" id="GO:0046872">
    <property type="term" value="F:metal ion binding"/>
    <property type="evidence" value="ECO:0007669"/>
    <property type="project" value="UniProtKB-KW"/>
</dbReference>
<dbReference type="GO" id="GO:0016625">
    <property type="term" value="F:oxidoreductase activity, acting on the aldehyde or oxo group of donors, iron-sulfur protein as acceptor"/>
    <property type="evidence" value="ECO:0007669"/>
    <property type="project" value="InterPro"/>
</dbReference>
<accession>A0A1W1VFI9</accession>
<dbReference type="InterPro" id="IPR036021">
    <property type="entry name" value="Tungsten_al_ferr_oxy-like_C"/>
</dbReference>
<keyword evidence="5" id="KW-0560">Oxidoreductase</keyword>
<evidence type="ECO:0000256" key="4">
    <source>
        <dbReference type="ARBA" id="ARBA00022723"/>
    </source>
</evidence>
<comment type="cofactor">
    <cofactor evidence="1">
        <name>[4Fe-4S] cluster</name>
        <dbReference type="ChEBI" id="CHEBI:49883"/>
    </cofactor>
</comment>
<dbReference type="Gene3D" id="1.10.569.10">
    <property type="entry name" value="Aldehyde Ferredoxin Oxidoreductase Protein, subunit A, domain 2"/>
    <property type="match status" value="1"/>
</dbReference>
<dbReference type="SUPFAM" id="SSF48310">
    <property type="entry name" value="Aldehyde ferredoxin oxidoreductase, C-terminal domains"/>
    <property type="match status" value="1"/>
</dbReference>
<comment type="cofactor">
    <cofactor evidence="8">
        <name>tungstopterin</name>
        <dbReference type="ChEBI" id="CHEBI:30402"/>
    </cofactor>
</comment>
<dbReference type="InterPro" id="IPR001203">
    <property type="entry name" value="OxRdtase_Ald_Fedxn_C"/>
</dbReference>
<dbReference type="Gene3D" id="1.10.599.10">
    <property type="entry name" value="Aldehyde Ferredoxin Oxidoreductase Protein, subunit A, domain 3"/>
    <property type="match status" value="1"/>
</dbReference>
<evidence type="ECO:0000256" key="5">
    <source>
        <dbReference type="ARBA" id="ARBA00023002"/>
    </source>
</evidence>
<evidence type="ECO:0000256" key="6">
    <source>
        <dbReference type="ARBA" id="ARBA00023004"/>
    </source>
</evidence>
<evidence type="ECO:0000313" key="10">
    <source>
        <dbReference type="EMBL" id="SMB92148.1"/>
    </source>
</evidence>
<keyword evidence="11" id="KW-1185">Reference proteome</keyword>
<proteinExistence type="inferred from homology"/>
<feature type="domain" description="Aldehyde ferredoxin oxidoreductase N-terminal" evidence="9">
    <location>
        <begin position="1"/>
        <end position="205"/>
    </location>
</feature>
<keyword evidence="4" id="KW-0479">Metal-binding</keyword>
<keyword evidence="6" id="KW-0408">Iron</keyword>
<dbReference type="AlphaFoldDB" id="A0A1W1VFI9"/>
<evidence type="ECO:0000256" key="3">
    <source>
        <dbReference type="ARBA" id="ARBA00022485"/>
    </source>
</evidence>
<dbReference type="InterPro" id="IPR013984">
    <property type="entry name" value="Ald_Fedxn_OxRdtase_dom2"/>
</dbReference>
<dbReference type="OrthoDB" id="9763894at2"/>
<dbReference type="RefSeq" id="WP_084663878.1">
    <property type="nucleotide sequence ID" value="NZ_LT838272.1"/>
</dbReference>
<organism evidence="10 11">
    <name type="scientific">Thermanaeromonas toyohensis ToBE</name>
    <dbReference type="NCBI Taxonomy" id="698762"/>
    <lineage>
        <taxon>Bacteria</taxon>
        <taxon>Bacillati</taxon>
        <taxon>Bacillota</taxon>
        <taxon>Clostridia</taxon>
        <taxon>Neomoorellales</taxon>
        <taxon>Neomoorellaceae</taxon>
        <taxon>Thermanaeromonas</taxon>
    </lineage>
</organism>
<evidence type="ECO:0000313" key="11">
    <source>
        <dbReference type="Proteomes" id="UP000192569"/>
    </source>
</evidence>
<dbReference type="InterPro" id="IPR036503">
    <property type="entry name" value="Ald_Fedxn_OxRdtase_N_sf"/>
</dbReference>
<reference evidence="10 11" key="1">
    <citation type="submission" date="2017-04" db="EMBL/GenBank/DDBJ databases">
        <authorList>
            <person name="Afonso C.L."/>
            <person name="Miller P.J."/>
            <person name="Scott M.A."/>
            <person name="Spackman E."/>
            <person name="Goraichik I."/>
            <person name="Dimitrov K.M."/>
            <person name="Suarez D.L."/>
            <person name="Swayne D.E."/>
        </authorList>
    </citation>
    <scope>NUCLEOTIDE SEQUENCE [LARGE SCALE GENOMIC DNA]</scope>
    <source>
        <strain evidence="10 11">ToBE</strain>
    </source>
</reference>
<evidence type="ECO:0000256" key="2">
    <source>
        <dbReference type="ARBA" id="ARBA00011032"/>
    </source>
</evidence>
<evidence type="ECO:0000256" key="8">
    <source>
        <dbReference type="ARBA" id="ARBA00049934"/>
    </source>
</evidence>
<dbReference type="SUPFAM" id="SSF56228">
    <property type="entry name" value="Aldehyde ferredoxin oxidoreductase, N-terminal domain"/>
    <property type="match status" value="1"/>
</dbReference>
<evidence type="ECO:0000256" key="1">
    <source>
        <dbReference type="ARBA" id="ARBA00001966"/>
    </source>
</evidence>
<evidence type="ECO:0000259" key="9">
    <source>
        <dbReference type="SMART" id="SM00790"/>
    </source>
</evidence>